<dbReference type="EMBL" id="CANHGI010000002">
    <property type="protein sequence ID" value="CAI5442713.1"/>
    <property type="molecule type" value="Genomic_DNA"/>
</dbReference>
<proteinExistence type="inferred from homology"/>
<keyword evidence="6 10" id="KW-0406">Ion transport</keyword>
<evidence type="ECO:0000256" key="3">
    <source>
        <dbReference type="ARBA" id="ARBA00022692"/>
    </source>
</evidence>
<dbReference type="InterPro" id="IPR001807">
    <property type="entry name" value="ClC"/>
</dbReference>
<feature type="transmembrane region" description="Helical" evidence="10">
    <location>
        <begin position="270"/>
        <end position="293"/>
    </location>
</feature>
<dbReference type="Gene3D" id="3.10.580.10">
    <property type="entry name" value="CBS-domain"/>
    <property type="match status" value="2"/>
</dbReference>
<feature type="region of interest" description="Disordered" evidence="12">
    <location>
        <begin position="1005"/>
        <end position="1062"/>
    </location>
</feature>
<dbReference type="Pfam" id="PF00571">
    <property type="entry name" value="CBS"/>
    <property type="match status" value="1"/>
</dbReference>
<dbReference type="Gene3D" id="1.10.3080.10">
    <property type="entry name" value="Clc chloride channel"/>
    <property type="match status" value="1"/>
</dbReference>
<keyword evidence="2 10" id="KW-0813">Transport</keyword>
<sequence>MSTPDRNVKKRRRWFWRRNLGGMELHTTETLLSSPESDEKSHKQSPKQYQIQDNCHLGAYQTVRIPIDDRMGGLPKILNVEKKVSRDDLDIPLTHKARTKKSGFCANASRIFKTVCRDWIFLALLGFIMASLSFGMDYAILNLQNAQMLLYDWVIDIHILLSLLVWVGYVVGLTVASALFAHYIAQQAIGSGIPEMKTILRGVILKEYLTVRTLISKMIGLTLSLGSGLPMGKEGPFVHIASVVAAQLSRLVHGSSSGIFENETRSAEMLAAGCAVGVACTFSAPIGGVLFSIEVTSVYFAVRNYWRGFFAATCSATLFRILRMFSISDSVTVEAHYQTNFPPQNTFLLQELPIFALIGLICGLLGSAFVYIHRRTVLFLRRNSIAKKMFQKYWIIYPIVIATFISSLSFPQGLGQFMGGQERFSHTMTEFFMNCTWTAENGASSACLTENGTSSWGDKFDIHHWKGPNMAYSPFITLACFQTVYFFLAILASTLPVPSGIFMPVFVLGAAFGRLVGEGVYQMFPDGMNDDAGFEIRPGVYAVVGAAAFCGAVTHTVSVAVIVFELTGQLCTLLPVMIAVLIANAIASYLQPSIYDSIIRIKNLPYLPDIPHTSSLYHEMRLEQFMITPVVFIAKDSSLADVRQAIESKPKVRAFPLVDSLDSLALVGSVSRSQLQRLIDARIGTKARYAEATRRIKEKLAEEEAQREEEAQKLASQRKNSRFLVVPVQQNGIQGSSVKSLNNTQNTLNPEEMRKILTDKQKQDLFDNSKKKGIESHHTIGDIFRSITNLSFGRHNGPKKPSKNEFDIYGQEKIDWEKSVLEEKLDFSLLHIDSTPFQLSEATTLFKAHSLFSLLGLNRSYVTRKGQLIGVVALKELRFAIEYLQSGKKPITGMNIFHQLPDPMSIRIAPPPSTIPHQIVSTISHDARLESQKNMGFIPDELYDDYLNGDDDGRDDADDDYIQPPLEIIRRENVTPDEINIDFERVNETLMSLPSTSSSCVSMDLSEIPKEGPSSARVPSNSLSVPKNVPRSKSASDVHDFRSNPVIIKLPEEEDDVHDEKL</sequence>
<feature type="transmembrane region" description="Helical" evidence="10">
    <location>
        <begin position="475"/>
        <end position="494"/>
    </location>
</feature>
<evidence type="ECO:0000256" key="2">
    <source>
        <dbReference type="ARBA" id="ARBA00022448"/>
    </source>
</evidence>
<feature type="compositionally biased region" description="Polar residues" evidence="12">
    <location>
        <begin position="1017"/>
        <end position="1033"/>
    </location>
</feature>
<keyword evidence="7 10" id="KW-0472">Membrane</keyword>
<feature type="transmembrane region" description="Helical" evidence="10">
    <location>
        <begin position="501"/>
        <end position="521"/>
    </location>
</feature>
<comment type="similarity">
    <text evidence="10">Belongs to the chloride channel (TC 2.A.49) family.</text>
</comment>
<comment type="caution">
    <text evidence="14">The sequence shown here is derived from an EMBL/GenBank/DDBJ whole genome shotgun (WGS) entry which is preliminary data.</text>
</comment>
<keyword evidence="11" id="KW-0175">Coiled coil</keyword>
<dbReference type="InterPro" id="IPR014743">
    <property type="entry name" value="Cl-channel_core"/>
</dbReference>
<keyword evidence="5 10" id="KW-1133">Transmembrane helix</keyword>
<evidence type="ECO:0000256" key="5">
    <source>
        <dbReference type="ARBA" id="ARBA00022989"/>
    </source>
</evidence>
<evidence type="ECO:0000256" key="11">
    <source>
        <dbReference type="SAM" id="Coils"/>
    </source>
</evidence>
<keyword evidence="4" id="KW-0677">Repeat</keyword>
<evidence type="ECO:0000256" key="1">
    <source>
        <dbReference type="ARBA" id="ARBA00004141"/>
    </source>
</evidence>
<dbReference type="GO" id="GO:0005247">
    <property type="term" value="F:voltage-gated chloride channel activity"/>
    <property type="evidence" value="ECO:0007669"/>
    <property type="project" value="TreeGrafter"/>
</dbReference>
<feature type="domain" description="CBS" evidence="13">
    <location>
        <begin position="626"/>
        <end position="685"/>
    </location>
</feature>
<evidence type="ECO:0000313" key="14">
    <source>
        <dbReference type="EMBL" id="CAI5442713.1"/>
    </source>
</evidence>
<dbReference type="Proteomes" id="UP001152747">
    <property type="component" value="Unassembled WGS sequence"/>
</dbReference>
<feature type="compositionally biased region" description="Acidic residues" evidence="12">
    <location>
        <begin position="1052"/>
        <end position="1062"/>
    </location>
</feature>
<evidence type="ECO:0000256" key="10">
    <source>
        <dbReference type="RuleBase" id="RU361221"/>
    </source>
</evidence>
<feature type="coiled-coil region" evidence="11">
    <location>
        <begin position="686"/>
        <end position="720"/>
    </location>
</feature>
<dbReference type="PROSITE" id="PS51371">
    <property type="entry name" value="CBS"/>
    <property type="match status" value="1"/>
</dbReference>
<dbReference type="InterPro" id="IPR050970">
    <property type="entry name" value="Cl_channel_volt-gated"/>
</dbReference>
<dbReference type="AlphaFoldDB" id="A0A9P1ID84"/>
<organism evidence="14 15">
    <name type="scientific">Caenorhabditis angaria</name>
    <dbReference type="NCBI Taxonomy" id="860376"/>
    <lineage>
        <taxon>Eukaryota</taxon>
        <taxon>Metazoa</taxon>
        <taxon>Ecdysozoa</taxon>
        <taxon>Nematoda</taxon>
        <taxon>Chromadorea</taxon>
        <taxon>Rhabditida</taxon>
        <taxon>Rhabditina</taxon>
        <taxon>Rhabditomorpha</taxon>
        <taxon>Rhabditoidea</taxon>
        <taxon>Rhabditidae</taxon>
        <taxon>Peloderinae</taxon>
        <taxon>Caenorhabditis</taxon>
    </lineage>
</organism>
<evidence type="ECO:0000256" key="6">
    <source>
        <dbReference type="ARBA" id="ARBA00023065"/>
    </source>
</evidence>
<feature type="transmembrane region" description="Helical" evidence="10">
    <location>
        <begin position="160"/>
        <end position="184"/>
    </location>
</feature>
<dbReference type="CDD" id="cd03683">
    <property type="entry name" value="ClC_1_like"/>
    <property type="match status" value="1"/>
</dbReference>
<dbReference type="OrthoDB" id="4564at2759"/>
<feature type="transmembrane region" description="Helical" evidence="10">
    <location>
        <begin position="541"/>
        <end position="563"/>
    </location>
</feature>
<evidence type="ECO:0000256" key="8">
    <source>
        <dbReference type="ARBA" id="ARBA00023214"/>
    </source>
</evidence>
<evidence type="ECO:0000256" key="4">
    <source>
        <dbReference type="ARBA" id="ARBA00022737"/>
    </source>
</evidence>
<evidence type="ECO:0000259" key="13">
    <source>
        <dbReference type="PROSITE" id="PS51371"/>
    </source>
</evidence>
<feature type="transmembrane region" description="Helical" evidence="10">
    <location>
        <begin position="119"/>
        <end position="140"/>
    </location>
</feature>
<comment type="subcellular location">
    <subcellularLocation>
        <location evidence="1 10">Membrane</location>
        <topology evidence="1 10">Multi-pass membrane protein</topology>
    </subcellularLocation>
</comment>
<dbReference type="InterPro" id="IPR000644">
    <property type="entry name" value="CBS_dom"/>
</dbReference>
<evidence type="ECO:0000313" key="15">
    <source>
        <dbReference type="Proteomes" id="UP001152747"/>
    </source>
</evidence>
<dbReference type="SUPFAM" id="SSF81340">
    <property type="entry name" value="Clc chloride channel"/>
    <property type="match status" value="1"/>
</dbReference>
<evidence type="ECO:0000256" key="9">
    <source>
        <dbReference type="PROSITE-ProRule" id="PRU00703"/>
    </source>
</evidence>
<protein>
    <recommendedName>
        <fullName evidence="10">Chloride channel protein</fullName>
    </recommendedName>
</protein>
<dbReference type="PRINTS" id="PR00762">
    <property type="entry name" value="CLCHANNEL"/>
</dbReference>
<keyword evidence="8 10" id="KW-0868">Chloride</keyword>
<comment type="caution">
    <text evidence="10">Lacks conserved residue(s) required for the propagation of feature annotation.</text>
</comment>
<feature type="region of interest" description="Disordered" evidence="12">
    <location>
        <begin position="27"/>
        <end position="48"/>
    </location>
</feature>
<dbReference type="FunFam" id="1.10.3080.10:FF:000012">
    <property type="entry name" value="Chloride channel K"/>
    <property type="match status" value="1"/>
</dbReference>
<accession>A0A9P1ID84</accession>
<feature type="transmembrane region" description="Helical" evidence="10">
    <location>
        <begin position="570"/>
        <end position="590"/>
    </location>
</feature>
<dbReference type="InterPro" id="IPR046342">
    <property type="entry name" value="CBS_dom_sf"/>
</dbReference>
<dbReference type="GO" id="GO:0005886">
    <property type="term" value="C:plasma membrane"/>
    <property type="evidence" value="ECO:0007669"/>
    <property type="project" value="TreeGrafter"/>
</dbReference>
<evidence type="ECO:0000256" key="7">
    <source>
        <dbReference type="ARBA" id="ARBA00023136"/>
    </source>
</evidence>
<keyword evidence="3 10" id="KW-0812">Transmembrane</keyword>
<dbReference type="PANTHER" id="PTHR45720">
    <property type="entry name" value="CHLORIDE CHANNEL PROTEIN 2"/>
    <property type="match status" value="1"/>
</dbReference>
<dbReference type="SUPFAM" id="SSF54631">
    <property type="entry name" value="CBS-domain pair"/>
    <property type="match status" value="1"/>
</dbReference>
<dbReference type="FunFam" id="3.10.580.10:FF:000048">
    <property type="entry name" value="Chloride channel 2c"/>
    <property type="match status" value="1"/>
</dbReference>
<reference evidence="14" key="1">
    <citation type="submission" date="2022-11" db="EMBL/GenBank/DDBJ databases">
        <authorList>
            <person name="Kikuchi T."/>
        </authorList>
    </citation>
    <scope>NUCLEOTIDE SEQUENCE</scope>
    <source>
        <strain evidence="14">PS1010</strain>
    </source>
</reference>
<dbReference type="Pfam" id="PF00654">
    <property type="entry name" value="Voltage_CLC"/>
    <property type="match status" value="1"/>
</dbReference>
<feature type="transmembrane region" description="Helical" evidence="10">
    <location>
        <begin position="352"/>
        <end position="372"/>
    </location>
</feature>
<keyword evidence="15" id="KW-1185">Reference proteome</keyword>
<evidence type="ECO:0000256" key="12">
    <source>
        <dbReference type="SAM" id="MobiDB-lite"/>
    </source>
</evidence>
<dbReference type="PANTHER" id="PTHR45720:SF10">
    <property type="entry name" value="CHLORIDE CHANNEL PROTEIN 2"/>
    <property type="match status" value="1"/>
</dbReference>
<feature type="transmembrane region" description="Helical" evidence="10">
    <location>
        <begin position="393"/>
        <end position="410"/>
    </location>
</feature>
<keyword evidence="9" id="KW-0129">CBS domain</keyword>
<gene>
    <name evidence="14" type="ORF">CAMP_LOCUS5350</name>
</gene>
<name>A0A9P1ID84_9PELO</name>